<reference evidence="1 2" key="1">
    <citation type="submission" date="2019-02" db="EMBL/GenBank/DDBJ databases">
        <title>Deep-cultivation of Planctomycetes and their phenomic and genomic characterization uncovers novel biology.</title>
        <authorList>
            <person name="Wiegand S."/>
            <person name="Jogler M."/>
            <person name="Boedeker C."/>
            <person name="Pinto D."/>
            <person name="Vollmers J."/>
            <person name="Rivas-Marin E."/>
            <person name="Kohn T."/>
            <person name="Peeters S.H."/>
            <person name="Heuer A."/>
            <person name="Rast P."/>
            <person name="Oberbeckmann S."/>
            <person name="Bunk B."/>
            <person name="Jeske O."/>
            <person name="Meyerdierks A."/>
            <person name="Storesund J.E."/>
            <person name="Kallscheuer N."/>
            <person name="Luecker S."/>
            <person name="Lage O.M."/>
            <person name="Pohl T."/>
            <person name="Merkel B.J."/>
            <person name="Hornburger P."/>
            <person name="Mueller R.-W."/>
            <person name="Bruemmer F."/>
            <person name="Labrenz M."/>
            <person name="Spormann A.M."/>
            <person name="Op den Camp H."/>
            <person name="Overmann J."/>
            <person name="Amann R."/>
            <person name="Jetten M.S.M."/>
            <person name="Mascher T."/>
            <person name="Medema M.H."/>
            <person name="Devos D.P."/>
            <person name="Kaster A.-K."/>
            <person name="Ovreas L."/>
            <person name="Rohde M."/>
            <person name="Galperin M.Y."/>
            <person name="Jogler C."/>
        </authorList>
    </citation>
    <scope>NUCLEOTIDE SEQUENCE [LARGE SCALE GENOMIC DNA]</scope>
    <source>
        <strain evidence="1 2">Poly30</strain>
    </source>
</reference>
<keyword evidence="2" id="KW-1185">Reference proteome</keyword>
<dbReference type="EMBL" id="CP036434">
    <property type="protein sequence ID" value="QDV09270.1"/>
    <property type="molecule type" value="Genomic_DNA"/>
</dbReference>
<proteinExistence type="predicted"/>
<evidence type="ECO:0000313" key="2">
    <source>
        <dbReference type="Proteomes" id="UP000320390"/>
    </source>
</evidence>
<organism evidence="1 2">
    <name type="scientific">Saltatorellus ferox</name>
    <dbReference type="NCBI Taxonomy" id="2528018"/>
    <lineage>
        <taxon>Bacteria</taxon>
        <taxon>Pseudomonadati</taxon>
        <taxon>Planctomycetota</taxon>
        <taxon>Planctomycetia</taxon>
        <taxon>Planctomycetia incertae sedis</taxon>
        <taxon>Saltatorellus</taxon>
    </lineage>
</organism>
<sequence length="75" mass="8240">MVAGLPWEGGARDFELVIGQEGGYGAEANFLAIFFHSVPGEFAQHDLGQIVVECQDGTTERILFFASQLRHSRTN</sequence>
<evidence type="ECO:0000313" key="1">
    <source>
        <dbReference type="EMBL" id="QDV09270.1"/>
    </source>
</evidence>
<dbReference type="Proteomes" id="UP000320390">
    <property type="component" value="Chromosome"/>
</dbReference>
<dbReference type="AlphaFoldDB" id="A0A518EYV3"/>
<name>A0A518EYV3_9BACT</name>
<gene>
    <name evidence="1" type="ORF">Poly30_48270</name>
</gene>
<accession>A0A518EYV3</accession>
<protein>
    <submittedName>
        <fullName evidence="1">Uncharacterized protein</fullName>
    </submittedName>
</protein>